<gene>
    <name evidence="1" type="ORF">ILYODFUR_033023</name>
</gene>
<proteinExistence type="predicted"/>
<evidence type="ECO:0000313" key="2">
    <source>
        <dbReference type="Proteomes" id="UP001482620"/>
    </source>
</evidence>
<name>A0ABV0U2J3_9TELE</name>
<sequence>MVESSSHSANVVLKIHHLGMDTSQVWGPSPELRHYRETLGSNANGDMGLHLWLDAFEKYPAAPFSGCLQ</sequence>
<dbReference type="EMBL" id="JAHRIQ010051862">
    <property type="protein sequence ID" value="MEQ2238431.1"/>
    <property type="molecule type" value="Genomic_DNA"/>
</dbReference>
<comment type="caution">
    <text evidence="1">The sequence shown here is derived from an EMBL/GenBank/DDBJ whole genome shotgun (WGS) entry which is preliminary data.</text>
</comment>
<accession>A0ABV0U2J3</accession>
<keyword evidence="2" id="KW-1185">Reference proteome</keyword>
<evidence type="ECO:0000313" key="1">
    <source>
        <dbReference type="EMBL" id="MEQ2238431.1"/>
    </source>
</evidence>
<protein>
    <submittedName>
        <fullName evidence="1">Uncharacterized protein</fullName>
    </submittedName>
</protein>
<organism evidence="1 2">
    <name type="scientific">Ilyodon furcidens</name>
    <name type="common">goldbreast splitfin</name>
    <dbReference type="NCBI Taxonomy" id="33524"/>
    <lineage>
        <taxon>Eukaryota</taxon>
        <taxon>Metazoa</taxon>
        <taxon>Chordata</taxon>
        <taxon>Craniata</taxon>
        <taxon>Vertebrata</taxon>
        <taxon>Euteleostomi</taxon>
        <taxon>Actinopterygii</taxon>
        <taxon>Neopterygii</taxon>
        <taxon>Teleostei</taxon>
        <taxon>Neoteleostei</taxon>
        <taxon>Acanthomorphata</taxon>
        <taxon>Ovalentaria</taxon>
        <taxon>Atherinomorphae</taxon>
        <taxon>Cyprinodontiformes</taxon>
        <taxon>Goodeidae</taxon>
        <taxon>Ilyodon</taxon>
    </lineage>
</organism>
<reference evidence="1 2" key="1">
    <citation type="submission" date="2021-06" db="EMBL/GenBank/DDBJ databases">
        <authorList>
            <person name="Palmer J.M."/>
        </authorList>
    </citation>
    <scope>NUCLEOTIDE SEQUENCE [LARGE SCALE GENOMIC DNA]</scope>
    <source>
        <strain evidence="2">if_2019</strain>
        <tissue evidence="1">Muscle</tissue>
    </source>
</reference>
<dbReference type="Proteomes" id="UP001482620">
    <property type="component" value="Unassembled WGS sequence"/>
</dbReference>